<feature type="transmembrane region" description="Helical" evidence="8">
    <location>
        <begin position="223"/>
        <end position="243"/>
    </location>
</feature>
<dbReference type="UniPathway" id="UPA00079">
    <property type="reaction ID" value="UER00168"/>
</dbReference>
<evidence type="ECO:0000256" key="6">
    <source>
        <dbReference type="ARBA" id="ARBA00022989"/>
    </source>
</evidence>
<dbReference type="Pfam" id="PF01040">
    <property type="entry name" value="UbiA"/>
    <property type="match status" value="1"/>
</dbReference>
<dbReference type="PIRSF" id="PIRSF005355">
    <property type="entry name" value="UBIAD1"/>
    <property type="match status" value="1"/>
</dbReference>
<evidence type="ECO:0000256" key="5">
    <source>
        <dbReference type="ARBA" id="ARBA00022692"/>
    </source>
</evidence>
<evidence type="ECO:0000256" key="4">
    <source>
        <dbReference type="ARBA" id="ARBA00022679"/>
    </source>
</evidence>
<evidence type="ECO:0000313" key="11">
    <source>
        <dbReference type="Proteomes" id="UP000220251"/>
    </source>
</evidence>
<dbReference type="InterPro" id="IPR026046">
    <property type="entry name" value="UBIAD1"/>
</dbReference>
<evidence type="ECO:0000256" key="8">
    <source>
        <dbReference type="HAMAP-Rule" id="MF_01937"/>
    </source>
</evidence>
<reference evidence="11" key="1">
    <citation type="submission" date="2015-06" db="EMBL/GenBank/DDBJ databases">
        <authorList>
            <person name="Bertelli C."/>
        </authorList>
    </citation>
    <scope>NUCLEOTIDE SEQUENCE [LARGE SCALE GENOMIC DNA]</scope>
    <source>
        <strain evidence="11">CRIB-30</strain>
    </source>
</reference>
<dbReference type="PANTHER" id="PTHR13929">
    <property type="entry name" value="1,4-DIHYDROXY-2-NAPHTHOATE OCTAPRENYLTRANSFERASE"/>
    <property type="match status" value="1"/>
</dbReference>
<comment type="similarity">
    <text evidence="8">Belongs to the MenA family. Type 1 subfamily.</text>
</comment>
<evidence type="ECO:0000313" key="10">
    <source>
        <dbReference type="EMBL" id="CRX38139.1"/>
    </source>
</evidence>
<dbReference type="GO" id="GO:0009234">
    <property type="term" value="P:menaquinone biosynthetic process"/>
    <property type="evidence" value="ECO:0007669"/>
    <property type="project" value="UniProtKB-UniRule"/>
</dbReference>
<dbReference type="InterPro" id="IPR000537">
    <property type="entry name" value="UbiA_prenyltransferase"/>
</dbReference>
<evidence type="ECO:0000256" key="2">
    <source>
        <dbReference type="ARBA" id="ARBA00022428"/>
    </source>
</evidence>
<evidence type="ECO:0000256" key="9">
    <source>
        <dbReference type="NCBIfam" id="TIGR00751"/>
    </source>
</evidence>
<dbReference type="EC" id="2.5.1.74" evidence="8 9"/>
<proteinExistence type="inferred from homology"/>
<dbReference type="EMBL" id="CWGJ01000011">
    <property type="protein sequence ID" value="CRX38139.1"/>
    <property type="molecule type" value="Genomic_DNA"/>
</dbReference>
<dbReference type="InterPro" id="IPR004657">
    <property type="entry name" value="MenA"/>
</dbReference>
<name>A0A0H5DR66_9BACT</name>
<feature type="transmembrane region" description="Helical" evidence="8">
    <location>
        <begin position="51"/>
        <end position="72"/>
    </location>
</feature>
<keyword evidence="3 8" id="KW-1003">Cell membrane</keyword>
<keyword evidence="6 8" id="KW-1133">Transmembrane helix</keyword>
<feature type="transmembrane region" description="Helical" evidence="8">
    <location>
        <begin position="93"/>
        <end position="116"/>
    </location>
</feature>
<feature type="transmembrane region" description="Helical" evidence="8">
    <location>
        <begin position="152"/>
        <end position="172"/>
    </location>
</feature>
<dbReference type="HAMAP" id="MF_01937">
    <property type="entry name" value="MenA_1"/>
    <property type="match status" value="1"/>
</dbReference>
<dbReference type="OrthoDB" id="9767568at2"/>
<feature type="transmembrane region" description="Helical" evidence="8">
    <location>
        <begin position="184"/>
        <end position="202"/>
    </location>
</feature>
<keyword evidence="5 8" id="KW-0812">Transmembrane</keyword>
<accession>A0A0H5DR66</accession>
<dbReference type="PANTHER" id="PTHR13929:SF0">
    <property type="entry name" value="UBIA PRENYLTRANSFERASE DOMAIN-CONTAINING PROTEIN 1"/>
    <property type="match status" value="1"/>
</dbReference>
<dbReference type="Gene3D" id="1.10.357.140">
    <property type="entry name" value="UbiA prenyltransferase"/>
    <property type="match status" value="1"/>
</dbReference>
<comment type="function">
    <text evidence="8">Conversion of 1,4-dihydroxy-2-naphthoate (DHNA) to demethylmenaquinone (DMK).</text>
</comment>
<feature type="transmembrane region" description="Helical" evidence="8">
    <location>
        <begin position="281"/>
        <end position="304"/>
    </location>
</feature>
<dbReference type="NCBIfam" id="TIGR00751">
    <property type="entry name" value="menA"/>
    <property type="match status" value="1"/>
</dbReference>
<keyword evidence="11" id="KW-1185">Reference proteome</keyword>
<evidence type="ECO:0000256" key="3">
    <source>
        <dbReference type="ARBA" id="ARBA00022475"/>
    </source>
</evidence>
<dbReference type="RefSeq" id="WP_098037988.1">
    <property type="nucleotide sequence ID" value="NZ_CWGJ01000011.1"/>
</dbReference>
<comment type="catalytic activity">
    <reaction evidence="8">
        <text>an all-trans-polyprenyl diphosphate + 1,4-dihydroxy-2-naphthoate + H(+) = a 2-demethylmenaquinol + CO2 + diphosphate</text>
        <dbReference type="Rhea" id="RHEA:26478"/>
        <dbReference type="Rhea" id="RHEA-COMP:9563"/>
        <dbReference type="Rhea" id="RHEA-COMP:9564"/>
        <dbReference type="ChEBI" id="CHEBI:11173"/>
        <dbReference type="ChEBI" id="CHEBI:15378"/>
        <dbReference type="ChEBI" id="CHEBI:16526"/>
        <dbReference type="ChEBI" id="CHEBI:33019"/>
        <dbReference type="ChEBI" id="CHEBI:55437"/>
        <dbReference type="ChEBI" id="CHEBI:58914"/>
        <dbReference type="EC" id="2.5.1.74"/>
    </reaction>
</comment>
<evidence type="ECO:0000256" key="7">
    <source>
        <dbReference type="ARBA" id="ARBA00023136"/>
    </source>
</evidence>
<evidence type="ECO:0000256" key="1">
    <source>
        <dbReference type="ARBA" id="ARBA00004141"/>
    </source>
</evidence>
<dbReference type="GO" id="GO:0005886">
    <property type="term" value="C:plasma membrane"/>
    <property type="evidence" value="ECO:0007669"/>
    <property type="project" value="UniProtKB-SubCell"/>
</dbReference>
<comment type="subcellular location">
    <subcellularLocation>
        <location evidence="8">Cell membrane</location>
        <topology evidence="8">Multi-pass membrane protein</topology>
    </subcellularLocation>
    <subcellularLocation>
        <location evidence="1">Membrane</location>
        <topology evidence="1">Multi-pass membrane protein</topology>
    </subcellularLocation>
</comment>
<dbReference type="AlphaFoldDB" id="A0A0H5DR66"/>
<feature type="transmembrane region" description="Helical" evidence="8">
    <location>
        <begin position="249"/>
        <end position="269"/>
    </location>
</feature>
<keyword evidence="2 8" id="KW-0474">Menaquinone biosynthesis</keyword>
<protein>
    <recommendedName>
        <fullName evidence="8 9">1,4-dihydroxy-2-naphthoate octaprenyltransferase</fullName>
        <shortName evidence="8">DHNA-octaprenyltransferase</shortName>
        <ecNumber evidence="8 9">2.5.1.74</ecNumber>
    </recommendedName>
</protein>
<feature type="transmembrane region" description="Helical" evidence="8">
    <location>
        <begin position="122"/>
        <end position="140"/>
    </location>
</feature>
<organism evidence="10 11">
    <name type="scientific">Estrella lausannensis</name>
    <dbReference type="NCBI Taxonomy" id="483423"/>
    <lineage>
        <taxon>Bacteria</taxon>
        <taxon>Pseudomonadati</taxon>
        <taxon>Chlamydiota</taxon>
        <taxon>Chlamydiia</taxon>
        <taxon>Parachlamydiales</taxon>
        <taxon>Candidatus Criblamydiaceae</taxon>
        <taxon>Estrella</taxon>
    </lineage>
</organism>
<gene>
    <name evidence="8 10" type="primary">menA</name>
    <name evidence="10" type="ORF">ELAC_0787</name>
</gene>
<sequence>MSYGQPASLAKRGAYFFMAIRPKTLTASIAPVLVAIAYVYAASSQFSVPILISALSTFLSLQIAVNLFNDALDFKKGADTKDRLGPCRVTQSGLFSPGTVMLLGTLFIVLSFLTAIPLYLKGGWPIFLISCLSALAAYVYTGGPFPLAYHGLGELFVLIFFGPVSVVSIAYVELGEFSPEALLAGLQVGLLATVMIAINNLRDIEQDKIADKKTLATRLGMKASRALIALYLFLPFALGFFWPSFGYNIAFYLPLTLLPFSITLIRAIYRTAPSTEYNGYLARAALIHLLFGVYLSIGLLVYFYV</sequence>
<dbReference type="InterPro" id="IPR044878">
    <property type="entry name" value="UbiA_sf"/>
</dbReference>
<comment type="pathway">
    <text evidence="8">Quinol/quinone metabolism; menaquinone biosynthesis; menaquinol from 1,4-dihydroxy-2-naphthoate: step 1/2.</text>
</comment>
<dbReference type="GO" id="GO:0042371">
    <property type="term" value="P:vitamin K biosynthetic process"/>
    <property type="evidence" value="ECO:0007669"/>
    <property type="project" value="TreeGrafter"/>
</dbReference>
<dbReference type="GO" id="GO:0046428">
    <property type="term" value="F:1,4-dihydroxy-2-naphthoate polyprenyltransferase activity"/>
    <property type="evidence" value="ECO:0007669"/>
    <property type="project" value="UniProtKB-UniRule"/>
</dbReference>
<dbReference type="CDD" id="cd13962">
    <property type="entry name" value="PT_UbiA_UBIAD1"/>
    <property type="match status" value="1"/>
</dbReference>
<dbReference type="Proteomes" id="UP000220251">
    <property type="component" value="Unassembled WGS sequence"/>
</dbReference>
<keyword evidence="7 8" id="KW-0472">Membrane</keyword>
<keyword evidence="4 8" id="KW-0808">Transferase</keyword>